<gene>
    <name evidence="1" type="ORF">MLD38_031900</name>
</gene>
<organism evidence="1 2">
    <name type="scientific">Melastoma candidum</name>
    <dbReference type="NCBI Taxonomy" id="119954"/>
    <lineage>
        <taxon>Eukaryota</taxon>
        <taxon>Viridiplantae</taxon>
        <taxon>Streptophyta</taxon>
        <taxon>Embryophyta</taxon>
        <taxon>Tracheophyta</taxon>
        <taxon>Spermatophyta</taxon>
        <taxon>Magnoliopsida</taxon>
        <taxon>eudicotyledons</taxon>
        <taxon>Gunneridae</taxon>
        <taxon>Pentapetalae</taxon>
        <taxon>rosids</taxon>
        <taxon>malvids</taxon>
        <taxon>Myrtales</taxon>
        <taxon>Melastomataceae</taxon>
        <taxon>Melastomatoideae</taxon>
        <taxon>Melastomateae</taxon>
        <taxon>Melastoma</taxon>
    </lineage>
</organism>
<protein>
    <submittedName>
        <fullName evidence="1">Uncharacterized protein</fullName>
    </submittedName>
</protein>
<dbReference type="EMBL" id="CM042888">
    <property type="protein sequence ID" value="KAI4326606.1"/>
    <property type="molecule type" value="Genomic_DNA"/>
</dbReference>
<keyword evidence="2" id="KW-1185">Reference proteome</keyword>
<comment type="caution">
    <text evidence="1">The sequence shown here is derived from an EMBL/GenBank/DDBJ whole genome shotgun (WGS) entry which is preliminary data.</text>
</comment>
<reference evidence="2" key="1">
    <citation type="journal article" date="2023" name="Front. Plant Sci.">
        <title>Chromosomal-level genome assembly of Melastoma candidum provides insights into trichome evolution.</title>
        <authorList>
            <person name="Zhong Y."/>
            <person name="Wu W."/>
            <person name="Sun C."/>
            <person name="Zou P."/>
            <person name="Liu Y."/>
            <person name="Dai S."/>
            <person name="Zhou R."/>
        </authorList>
    </citation>
    <scope>NUCLEOTIDE SEQUENCE [LARGE SCALE GENOMIC DNA]</scope>
</reference>
<evidence type="ECO:0000313" key="2">
    <source>
        <dbReference type="Proteomes" id="UP001057402"/>
    </source>
</evidence>
<evidence type="ECO:0000313" key="1">
    <source>
        <dbReference type="EMBL" id="KAI4326606.1"/>
    </source>
</evidence>
<dbReference type="Proteomes" id="UP001057402">
    <property type="component" value="Chromosome 9"/>
</dbReference>
<proteinExistence type="predicted"/>
<sequence>MVSVRPVQMKRVCVIGAGPAGLVAARELRKEGHDVVVFEQNHDVGGQWLYQPNTEGEDLLGRSEDGFLRVHSSMYASLRLRSSREIMGYTDFPFLVRKNRDPRRFPGHEELYLYLRDFAEHFRLREMIRFSTRVEYVGMVNYGDPVNDLKWTVRSREKGVGKAAEEVFNAVVVATGHYSHPSVPSIKGMDSWKGKQLHSHVYRVPESFRGEKVVILGKEHSAQDIGMELVKFSKEVHFSVRSNEISGGLAKLISKHENMRLHPKIDSLEEDGRVLFEDGTTIKADTILYCTGYRYAFPFLDTKGIVTVDDGRVGPLYEHTFPPLLSPSLSFSGIPRKIVACPFFEAQARWIAQLLSGKRTLPPPNEMMRSIKEFYESRDATGLPKEYTHDIADFEYCDNYAARVGFPPLEGWKKELCVSAIIKSEADLETFRDTWDENDEEQLRQAFDSPHFKQLGPLDFSLNAYRPTQDLVQ</sequence>
<accession>A0ACB9MS88</accession>
<name>A0ACB9MS88_9MYRT</name>